<dbReference type="RefSeq" id="WP_018980076.1">
    <property type="nucleotide sequence ID" value="NZ_BAQD01000009.1"/>
</dbReference>
<keyword evidence="1" id="KW-1133">Transmembrane helix</keyword>
<evidence type="ECO:0000313" key="3">
    <source>
        <dbReference type="Proteomes" id="UP001062901"/>
    </source>
</evidence>
<evidence type="ECO:0000313" key="2">
    <source>
        <dbReference type="EMBL" id="GBQ05918.1"/>
    </source>
</evidence>
<comment type="caution">
    <text evidence="2">The sequence shown here is derived from an EMBL/GenBank/DDBJ whole genome shotgun (WGS) entry which is preliminary data.</text>
</comment>
<evidence type="ECO:0008006" key="4">
    <source>
        <dbReference type="Google" id="ProtNLM"/>
    </source>
</evidence>
<name>A0ABQ0NXL3_9PROT</name>
<keyword evidence="3" id="KW-1185">Reference proteome</keyword>
<gene>
    <name evidence="2" type="ORF">AA15669_0700</name>
</gene>
<keyword evidence="1" id="KW-0812">Transmembrane</keyword>
<proteinExistence type="predicted"/>
<accession>A0ABQ0NXL3</accession>
<dbReference type="Proteomes" id="UP001062901">
    <property type="component" value="Unassembled WGS sequence"/>
</dbReference>
<sequence>MSSPVEVGQEVLSAQGQIIGHCAKRYGLRAAFAIVALVFLGFAALSFHGVLWALFLTFCHLGPFYSALCVLGVDLLFVLIFVILASLSRRPGVAEEKARMERDRKVQELKQAFALSTVLGVLNGPVGRYAGGQAFKIVRSLFSRKKS</sequence>
<keyword evidence="1" id="KW-0472">Membrane</keyword>
<dbReference type="EMBL" id="BAQD01000009">
    <property type="protein sequence ID" value="GBQ05918.1"/>
    <property type="molecule type" value="Genomic_DNA"/>
</dbReference>
<feature type="transmembrane region" description="Helical" evidence="1">
    <location>
        <begin position="30"/>
        <end position="58"/>
    </location>
</feature>
<reference evidence="2" key="1">
    <citation type="submission" date="2013-04" db="EMBL/GenBank/DDBJ databases">
        <title>The genome sequencing project of 58 acetic acid bacteria.</title>
        <authorList>
            <person name="Okamoto-Kainuma A."/>
            <person name="Ishikawa M."/>
            <person name="Umino S."/>
            <person name="Koizumi Y."/>
            <person name="Shiwa Y."/>
            <person name="Yoshikawa H."/>
            <person name="Matsutani M."/>
            <person name="Matsushita K."/>
        </authorList>
    </citation>
    <scope>NUCLEOTIDE SEQUENCE</scope>
    <source>
        <strain evidence="2">DSM 15669</strain>
    </source>
</reference>
<evidence type="ECO:0000256" key="1">
    <source>
        <dbReference type="SAM" id="Phobius"/>
    </source>
</evidence>
<protein>
    <recommendedName>
        <fullName evidence="4">Phage holin family protein</fullName>
    </recommendedName>
</protein>
<organism evidence="2 3">
    <name type="scientific">Saccharibacter floricola DSM 15669</name>
    <dbReference type="NCBI Taxonomy" id="1123227"/>
    <lineage>
        <taxon>Bacteria</taxon>
        <taxon>Pseudomonadati</taxon>
        <taxon>Pseudomonadota</taxon>
        <taxon>Alphaproteobacteria</taxon>
        <taxon>Acetobacterales</taxon>
        <taxon>Acetobacteraceae</taxon>
        <taxon>Saccharibacter</taxon>
    </lineage>
</organism>
<feature type="transmembrane region" description="Helical" evidence="1">
    <location>
        <begin position="64"/>
        <end position="87"/>
    </location>
</feature>